<evidence type="ECO:0000256" key="2">
    <source>
        <dbReference type="ARBA" id="ARBA00022840"/>
    </source>
</evidence>
<evidence type="ECO:0000256" key="3">
    <source>
        <dbReference type="SAM" id="Coils"/>
    </source>
</evidence>
<dbReference type="InterPro" id="IPR011009">
    <property type="entry name" value="Kinase-like_dom_sf"/>
</dbReference>
<dbReference type="EMBL" id="UYJE01006612">
    <property type="protein sequence ID" value="VDI47399.1"/>
    <property type="molecule type" value="Genomic_DNA"/>
</dbReference>
<protein>
    <recommendedName>
        <fullName evidence="4">Protein kinase domain-containing protein</fullName>
    </recommendedName>
</protein>
<dbReference type="PANTHER" id="PTHR24418">
    <property type="entry name" value="TYROSINE-PROTEIN KINASE"/>
    <property type="match status" value="1"/>
</dbReference>
<proteinExistence type="predicted"/>
<dbReference type="Proteomes" id="UP000596742">
    <property type="component" value="Unassembled WGS sequence"/>
</dbReference>
<dbReference type="SUPFAM" id="SSF56112">
    <property type="entry name" value="Protein kinase-like (PK-like)"/>
    <property type="match status" value="1"/>
</dbReference>
<evidence type="ECO:0000313" key="6">
    <source>
        <dbReference type="Proteomes" id="UP000596742"/>
    </source>
</evidence>
<dbReference type="GO" id="GO:0004672">
    <property type="term" value="F:protein kinase activity"/>
    <property type="evidence" value="ECO:0007669"/>
    <property type="project" value="InterPro"/>
</dbReference>
<reference evidence="5" key="1">
    <citation type="submission" date="2018-11" db="EMBL/GenBank/DDBJ databases">
        <authorList>
            <person name="Alioto T."/>
            <person name="Alioto T."/>
        </authorList>
    </citation>
    <scope>NUCLEOTIDE SEQUENCE</scope>
</reference>
<keyword evidence="1" id="KW-0547">Nucleotide-binding</keyword>
<dbReference type="InterPro" id="IPR050198">
    <property type="entry name" value="Non-receptor_tyrosine_kinases"/>
</dbReference>
<keyword evidence="3" id="KW-0175">Coiled coil</keyword>
<evidence type="ECO:0000256" key="1">
    <source>
        <dbReference type="ARBA" id="ARBA00022741"/>
    </source>
</evidence>
<accession>A0A8B6FD60</accession>
<dbReference type="Gene3D" id="1.10.510.10">
    <property type="entry name" value="Transferase(Phosphotransferase) domain 1"/>
    <property type="match status" value="2"/>
</dbReference>
<sequence>MECSEPLCMTCADAHKRNKYTLQHEVIFASTGYEICRRKGQNLDDKDEFHEYTDMKNKVKELLEMNEQNEKQITVHEKEVINAIAEHKQEIQSKVLQMEYMLKKDLSSKIDECKLSYSAQKEELLKIQRHLQCFHKHLESMQHFSKKKSEPGENLAEELSSIKQKLETTKATLQRFKIIVKNTKVIRIQQLGAVEIIAENYICETNENHENSQGHITEPNKRINVFEQNIELRFSTTFKGSTVAVKKYIENDHHPFGKEVNILMVASHENVTKMIGVSIDELPYFLVMEYLIEYSLKEVIFDNPALIDTSINNLTEIVSKIANGMNYLGSREIIHSDLRADNILFGSYWTPKVYGFKFAHMANDHTIDPKRRQLNDQEVFEKIKRDLRHTRPECCPEDIYDHALSCWSKHPDDRLTFESIFNYFHNYDIDKEHGYDEVKEVDENDSV</sequence>
<comment type="caution">
    <text evidence="5">The sequence shown here is derived from an EMBL/GenBank/DDBJ whole genome shotgun (WGS) entry which is preliminary data.</text>
</comment>
<gene>
    <name evidence="5" type="ORF">MGAL_10B043693</name>
</gene>
<evidence type="ECO:0000313" key="5">
    <source>
        <dbReference type="EMBL" id="VDI47399.1"/>
    </source>
</evidence>
<keyword evidence="6" id="KW-1185">Reference proteome</keyword>
<organism evidence="5 6">
    <name type="scientific">Mytilus galloprovincialis</name>
    <name type="common">Mediterranean mussel</name>
    <dbReference type="NCBI Taxonomy" id="29158"/>
    <lineage>
        <taxon>Eukaryota</taxon>
        <taxon>Metazoa</taxon>
        <taxon>Spiralia</taxon>
        <taxon>Lophotrochozoa</taxon>
        <taxon>Mollusca</taxon>
        <taxon>Bivalvia</taxon>
        <taxon>Autobranchia</taxon>
        <taxon>Pteriomorphia</taxon>
        <taxon>Mytilida</taxon>
        <taxon>Mytiloidea</taxon>
        <taxon>Mytilidae</taxon>
        <taxon>Mytilinae</taxon>
        <taxon>Mytilus</taxon>
    </lineage>
</organism>
<dbReference type="AlphaFoldDB" id="A0A8B6FD60"/>
<dbReference type="Pfam" id="PF07714">
    <property type="entry name" value="PK_Tyr_Ser-Thr"/>
    <property type="match status" value="2"/>
</dbReference>
<dbReference type="InterPro" id="IPR008266">
    <property type="entry name" value="Tyr_kinase_AS"/>
</dbReference>
<feature type="domain" description="Protein kinase" evidence="4">
    <location>
        <begin position="180"/>
        <end position="447"/>
    </location>
</feature>
<dbReference type="PROSITE" id="PS50011">
    <property type="entry name" value="PROTEIN_KINASE_DOM"/>
    <property type="match status" value="1"/>
</dbReference>
<dbReference type="PROSITE" id="PS00109">
    <property type="entry name" value="PROTEIN_KINASE_TYR"/>
    <property type="match status" value="1"/>
</dbReference>
<name>A0A8B6FD60_MYTGA</name>
<dbReference type="OrthoDB" id="4062651at2759"/>
<feature type="coiled-coil region" evidence="3">
    <location>
        <begin position="52"/>
        <end position="79"/>
    </location>
</feature>
<keyword evidence="2" id="KW-0067">ATP-binding</keyword>
<dbReference type="GO" id="GO:0005524">
    <property type="term" value="F:ATP binding"/>
    <property type="evidence" value="ECO:0007669"/>
    <property type="project" value="UniProtKB-KW"/>
</dbReference>
<evidence type="ECO:0000259" key="4">
    <source>
        <dbReference type="PROSITE" id="PS50011"/>
    </source>
</evidence>
<dbReference type="InterPro" id="IPR000719">
    <property type="entry name" value="Prot_kinase_dom"/>
</dbReference>
<dbReference type="InterPro" id="IPR001245">
    <property type="entry name" value="Ser-Thr/Tyr_kinase_cat_dom"/>
</dbReference>